<dbReference type="Proteomes" id="UP000823749">
    <property type="component" value="Chromosome 1"/>
</dbReference>
<dbReference type="AlphaFoldDB" id="A0AAV6LJB0"/>
<feature type="repeat" description="ANK" evidence="3">
    <location>
        <begin position="172"/>
        <end position="194"/>
    </location>
</feature>
<dbReference type="Gene3D" id="1.25.40.20">
    <property type="entry name" value="Ankyrin repeat-containing domain"/>
    <property type="match status" value="2"/>
</dbReference>
<dbReference type="InterPro" id="IPR002110">
    <property type="entry name" value="Ankyrin_rpt"/>
</dbReference>
<dbReference type="EMBL" id="JACTNZ010000001">
    <property type="protein sequence ID" value="KAG5564191.1"/>
    <property type="molecule type" value="Genomic_DNA"/>
</dbReference>
<keyword evidence="2 3" id="KW-0040">ANK repeat</keyword>
<organism evidence="5 6">
    <name type="scientific">Rhododendron griersonianum</name>
    <dbReference type="NCBI Taxonomy" id="479676"/>
    <lineage>
        <taxon>Eukaryota</taxon>
        <taxon>Viridiplantae</taxon>
        <taxon>Streptophyta</taxon>
        <taxon>Embryophyta</taxon>
        <taxon>Tracheophyta</taxon>
        <taxon>Spermatophyta</taxon>
        <taxon>Magnoliopsida</taxon>
        <taxon>eudicotyledons</taxon>
        <taxon>Gunneridae</taxon>
        <taxon>Pentapetalae</taxon>
        <taxon>asterids</taxon>
        <taxon>Ericales</taxon>
        <taxon>Ericaceae</taxon>
        <taxon>Ericoideae</taxon>
        <taxon>Rhodoreae</taxon>
        <taxon>Rhododendron</taxon>
    </lineage>
</organism>
<comment type="caution">
    <text evidence="5">The sequence shown here is derived from an EMBL/GenBank/DDBJ whole genome shotgun (WGS) entry which is preliminary data.</text>
</comment>
<name>A0AAV6LJB0_9ERIC</name>
<evidence type="ECO:0000256" key="1">
    <source>
        <dbReference type="ARBA" id="ARBA00022737"/>
    </source>
</evidence>
<dbReference type="SMART" id="SM00248">
    <property type="entry name" value="ANK"/>
    <property type="match status" value="4"/>
</dbReference>
<dbReference type="PANTHER" id="PTHR24186:SF37">
    <property type="entry name" value="PGG DOMAIN-CONTAINING PROTEIN"/>
    <property type="match status" value="1"/>
</dbReference>
<sequence>MGERETGEILMMGAGEEVWIARKREYMMRREDKERERERMRQKEREERNRESKEQRIGRKRETWKDRTEEWLCDAAIRGDIESLKEIMKIDDYILDKVLVGSFKGKNPLHMATSTGQKEFVLELLEYKQDLAKVVDMELGTALHVASSKGYLEIVELLEEVSPEMCVVRDREGNNPLHIAAMKGNVKVLEVLVRTNPLAAQVMVDRGDNILHLCVNYNQLASLKLLLDRVGGKEFVNSTDINGNNILHLAVFGKRHEVRSYSNFLLLNFWQYFFECFDVKNMTSTDTSMHLINYIEEEMAAWEEEDDQMAAKW</sequence>
<reference evidence="5" key="1">
    <citation type="submission" date="2020-08" db="EMBL/GenBank/DDBJ databases">
        <title>Plant Genome Project.</title>
        <authorList>
            <person name="Zhang R.-G."/>
        </authorList>
    </citation>
    <scope>NUCLEOTIDE SEQUENCE</scope>
    <source>
        <strain evidence="5">WSP0</strain>
        <tissue evidence="5">Leaf</tissue>
    </source>
</reference>
<dbReference type="SUPFAM" id="SSF48403">
    <property type="entry name" value="Ankyrin repeat"/>
    <property type="match status" value="1"/>
</dbReference>
<evidence type="ECO:0000313" key="6">
    <source>
        <dbReference type="Proteomes" id="UP000823749"/>
    </source>
</evidence>
<dbReference type="PROSITE" id="PS50088">
    <property type="entry name" value="ANK_REPEAT"/>
    <property type="match status" value="2"/>
</dbReference>
<gene>
    <name evidence="5" type="ORF">RHGRI_000401</name>
</gene>
<feature type="repeat" description="ANK" evidence="3">
    <location>
        <begin position="104"/>
        <end position="136"/>
    </location>
</feature>
<accession>A0AAV6LJB0</accession>
<feature type="region of interest" description="Disordered" evidence="4">
    <location>
        <begin position="30"/>
        <end position="60"/>
    </location>
</feature>
<dbReference type="PROSITE" id="PS50297">
    <property type="entry name" value="ANK_REP_REGION"/>
    <property type="match status" value="2"/>
</dbReference>
<dbReference type="GO" id="GO:0005886">
    <property type="term" value="C:plasma membrane"/>
    <property type="evidence" value="ECO:0007669"/>
    <property type="project" value="TreeGrafter"/>
</dbReference>
<evidence type="ECO:0000256" key="3">
    <source>
        <dbReference type="PROSITE-ProRule" id="PRU00023"/>
    </source>
</evidence>
<dbReference type="Pfam" id="PF12796">
    <property type="entry name" value="Ank_2"/>
    <property type="match status" value="2"/>
</dbReference>
<dbReference type="InterPro" id="IPR036770">
    <property type="entry name" value="Ankyrin_rpt-contain_sf"/>
</dbReference>
<keyword evidence="1" id="KW-0677">Repeat</keyword>
<dbReference type="PANTHER" id="PTHR24186">
    <property type="entry name" value="PROTEIN PHOSPHATASE 1 REGULATORY SUBUNIT"/>
    <property type="match status" value="1"/>
</dbReference>
<keyword evidence="6" id="KW-1185">Reference proteome</keyword>
<evidence type="ECO:0000256" key="4">
    <source>
        <dbReference type="SAM" id="MobiDB-lite"/>
    </source>
</evidence>
<protein>
    <submittedName>
        <fullName evidence="5">Uncharacterized protein</fullName>
    </submittedName>
</protein>
<proteinExistence type="predicted"/>
<evidence type="ECO:0000256" key="2">
    <source>
        <dbReference type="ARBA" id="ARBA00023043"/>
    </source>
</evidence>
<evidence type="ECO:0000313" key="5">
    <source>
        <dbReference type="EMBL" id="KAG5564191.1"/>
    </source>
</evidence>